<dbReference type="RefSeq" id="XP_046049680.1">
    <property type="nucleotide sequence ID" value="XM_046192910.1"/>
</dbReference>
<accession>A0A9P9KAS8</accession>
<reference evidence="1" key="1">
    <citation type="journal article" date="2021" name="Nat. Commun.">
        <title>Genetic determinants of endophytism in the Arabidopsis root mycobiome.</title>
        <authorList>
            <person name="Mesny F."/>
            <person name="Miyauchi S."/>
            <person name="Thiergart T."/>
            <person name="Pickel B."/>
            <person name="Atanasova L."/>
            <person name="Karlsson M."/>
            <person name="Huettel B."/>
            <person name="Barry K.W."/>
            <person name="Haridas S."/>
            <person name="Chen C."/>
            <person name="Bauer D."/>
            <person name="Andreopoulos W."/>
            <person name="Pangilinan J."/>
            <person name="LaButti K."/>
            <person name="Riley R."/>
            <person name="Lipzen A."/>
            <person name="Clum A."/>
            <person name="Drula E."/>
            <person name="Henrissat B."/>
            <person name="Kohler A."/>
            <person name="Grigoriev I.V."/>
            <person name="Martin F.M."/>
            <person name="Hacquard S."/>
        </authorList>
    </citation>
    <scope>NUCLEOTIDE SEQUENCE</scope>
    <source>
        <strain evidence="1">MPI-CAGE-AT-0023</strain>
    </source>
</reference>
<protein>
    <submittedName>
        <fullName evidence="1">Uncharacterized protein</fullName>
    </submittedName>
</protein>
<dbReference type="Proteomes" id="UP000720189">
    <property type="component" value="Unassembled WGS sequence"/>
</dbReference>
<evidence type="ECO:0000313" key="1">
    <source>
        <dbReference type="EMBL" id="KAH7250361.1"/>
    </source>
</evidence>
<dbReference type="AlphaFoldDB" id="A0A9P9KAS8"/>
<comment type="caution">
    <text evidence="1">The sequence shown here is derived from an EMBL/GenBank/DDBJ whole genome shotgun (WGS) entry which is preliminary data.</text>
</comment>
<gene>
    <name evidence="1" type="ORF">BKA55DRAFT_569271</name>
</gene>
<organism evidence="1 2">
    <name type="scientific">Fusarium redolens</name>
    <dbReference type="NCBI Taxonomy" id="48865"/>
    <lineage>
        <taxon>Eukaryota</taxon>
        <taxon>Fungi</taxon>
        <taxon>Dikarya</taxon>
        <taxon>Ascomycota</taxon>
        <taxon>Pezizomycotina</taxon>
        <taxon>Sordariomycetes</taxon>
        <taxon>Hypocreomycetidae</taxon>
        <taxon>Hypocreales</taxon>
        <taxon>Nectriaceae</taxon>
        <taxon>Fusarium</taxon>
        <taxon>Fusarium redolens species complex</taxon>
    </lineage>
</organism>
<proteinExistence type="predicted"/>
<keyword evidence="2" id="KW-1185">Reference proteome</keyword>
<sequence length="56" mass="6623">MLWLQLAALTFARSALLLLAMYSTRRRFLALELLLTGILFLNKPMFPTRRVLSQWR</sequence>
<dbReference type="EMBL" id="JAGMUX010000008">
    <property type="protein sequence ID" value="KAH7250361.1"/>
    <property type="molecule type" value="Genomic_DNA"/>
</dbReference>
<dbReference type="GeneID" id="70222864"/>
<evidence type="ECO:0000313" key="2">
    <source>
        <dbReference type="Proteomes" id="UP000720189"/>
    </source>
</evidence>
<name>A0A9P9KAS8_FUSRE</name>